<evidence type="ECO:0000313" key="8">
    <source>
        <dbReference type="Proteomes" id="UP000059113"/>
    </source>
</evidence>
<evidence type="ECO:0000256" key="4">
    <source>
        <dbReference type="ARBA" id="ARBA00022777"/>
    </source>
</evidence>
<reference evidence="7 8" key="1">
    <citation type="journal article" date="2015" name="Int. J. Syst. Evol. Microbiol.">
        <title>Erythrobacter atlanticus sp. nov., a bacterium from ocean sediment able to degrade polycyclic aromatic hydrocarbons.</title>
        <authorList>
            <person name="Zhuang L."/>
            <person name="Liu Y."/>
            <person name="Wang L."/>
            <person name="Wang W."/>
            <person name="Shao Z."/>
        </authorList>
    </citation>
    <scope>NUCLEOTIDE SEQUENCE [LARGE SCALE GENOMIC DNA]</scope>
    <source>
        <strain evidence="8">s21-N3</strain>
    </source>
</reference>
<keyword evidence="8" id="KW-1185">Reference proteome</keyword>
<evidence type="ECO:0000256" key="5">
    <source>
        <dbReference type="SAM" id="Phobius"/>
    </source>
</evidence>
<gene>
    <name evidence="7" type="ORF">CP97_06200</name>
</gene>
<dbReference type="SUPFAM" id="SSF47384">
    <property type="entry name" value="Homodimeric domain of signal transducing histidine kinase"/>
    <property type="match status" value="1"/>
</dbReference>
<dbReference type="PATRIC" id="fig|1648404.4.peg.1295"/>
<dbReference type="PANTHER" id="PTHR43047">
    <property type="entry name" value="TWO-COMPONENT HISTIDINE PROTEIN KINASE"/>
    <property type="match status" value="1"/>
</dbReference>
<keyword evidence="3" id="KW-0808">Transferase</keyword>
<keyword evidence="5" id="KW-0812">Transmembrane</keyword>
<evidence type="ECO:0000256" key="3">
    <source>
        <dbReference type="ARBA" id="ARBA00022679"/>
    </source>
</evidence>
<feature type="transmembrane region" description="Helical" evidence="5">
    <location>
        <begin position="118"/>
        <end position="135"/>
    </location>
</feature>
<dbReference type="InterPro" id="IPR005467">
    <property type="entry name" value="His_kinase_dom"/>
</dbReference>
<evidence type="ECO:0000256" key="1">
    <source>
        <dbReference type="ARBA" id="ARBA00000085"/>
    </source>
</evidence>
<dbReference type="Proteomes" id="UP000059113">
    <property type="component" value="Chromosome"/>
</dbReference>
<keyword evidence="5" id="KW-0472">Membrane</keyword>
<dbReference type="CDD" id="cd00082">
    <property type="entry name" value="HisKA"/>
    <property type="match status" value="1"/>
</dbReference>
<feature type="transmembrane region" description="Helical" evidence="5">
    <location>
        <begin position="89"/>
        <end position="112"/>
    </location>
</feature>
<dbReference type="PROSITE" id="PS50109">
    <property type="entry name" value="HIS_KIN"/>
    <property type="match status" value="1"/>
</dbReference>
<dbReference type="InterPro" id="IPR003661">
    <property type="entry name" value="HisK_dim/P_dom"/>
</dbReference>
<evidence type="ECO:0000313" key="7">
    <source>
        <dbReference type="EMBL" id="AKQ41699.1"/>
    </source>
</evidence>
<dbReference type="InterPro" id="IPR036097">
    <property type="entry name" value="HisK_dim/P_sf"/>
</dbReference>
<proteinExistence type="predicted"/>
<feature type="transmembrane region" description="Helical" evidence="5">
    <location>
        <begin position="37"/>
        <end position="58"/>
    </location>
</feature>
<feature type="transmembrane region" description="Helical" evidence="5">
    <location>
        <begin position="64"/>
        <end position="82"/>
    </location>
</feature>
<feature type="transmembrane region" description="Helical" evidence="5">
    <location>
        <begin position="142"/>
        <end position="162"/>
    </location>
</feature>
<accession>A0A0H4VF64</accession>
<sequence>MTALQTSPGWNLSSVLDFFIPKAMIADVEQHRRARMFMLSHTFGPILGNTLPAYLYLINGIADYRVVVFFLSITAFWIYPVLLRLTGRYRLLAFISVQNLAFCVIWACYAFGGLLSPFLPWMLIIPLLSFLYLPSEGWTRDILLLQLFANLSALLFVTTGGVALPPLNLEELEVIGMISMGSVAIYFGMMALYFAKMFHEQREFGQELDNLVSSSDNLRNLTAAARQAGAAKADFIAGMSHELRTPLNAIIGYSQLLLEEAEDEGDSANKGDLHHIHSSGSQLLYLIDHVLDYSRIEAGRMPINARPDKVATAFVRWRGEVAKKAPGVALSLDEAGHNERVFVTDWTAMAAIVGNMVSGIAYACKDGQIRLRFCVIENDGISLRLESFDAAGRPHPISLTSEIFDDSQDISPTKYGAMGIEPALALKYIQLLGGDILKERCAGDEHELIIIFPPVTSVQPTEGAHTQLA</sequence>
<dbReference type="GO" id="GO:0005886">
    <property type="term" value="C:plasma membrane"/>
    <property type="evidence" value="ECO:0007669"/>
    <property type="project" value="TreeGrafter"/>
</dbReference>
<dbReference type="STRING" id="1648404.CP97_06200"/>
<keyword evidence="4" id="KW-0418">Kinase</keyword>
<dbReference type="KEGG" id="ery:CP97_06200"/>
<reference evidence="8" key="2">
    <citation type="submission" date="2015-04" db="EMBL/GenBank/DDBJ databases">
        <title>The complete genome sequence of Erythrobacter sp. s21-N3.</title>
        <authorList>
            <person name="Zhuang L."/>
            <person name="Liu Y."/>
            <person name="Shao Z."/>
        </authorList>
    </citation>
    <scope>NUCLEOTIDE SEQUENCE [LARGE SCALE GENOMIC DNA]</scope>
    <source>
        <strain evidence="8">s21-N3</strain>
    </source>
</reference>
<evidence type="ECO:0000259" key="6">
    <source>
        <dbReference type="PROSITE" id="PS50109"/>
    </source>
</evidence>
<organism evidence="7 8">
    <name type="scientific">Aurantiacibacter atlanticus</name>
    <dbReference type="NCBI Taxonomy" id="1648404"/>
    <lineage>
        <taxon>Bacteria</taxon>
        <taxon>Pseudomonadati</taxon>
        <taxon>Pseudomonadota</taxon>
        <taxon>Alphaproteobacteria</taxon>
        <taxon>Sphingomonadales</taxon>
        <taxon>Erythrobacteraceae</taxon>
        <taxon>Aurantiacibacter</taxon>
    </lineage>
</organism>
<dbReference type="SMART" id="SM00388">
    <property type="entry name" value="HisKA"/>
    <property type="match status" value="1"/>
</dbReference>
<dbReference type="GO" id="GO:0000155">
    <property type="term" value="F:phosphorelay sensor kinase activity"/>
    <property type="evidence" value="ECO:0007669"/>
    <property type="project" value="InterPro"/>
</dbReference>
<dbReference type="PANTHER" id="PTHR43047:SF72">
    <property type="entry name" value="OSMOSENSING HISTIDINE PROTEIN KINASE SLN1"/>
    <property type="match status" value="1"/>
</dbReference>
<feature type="transmembrane region" description="Helical" evidence="5">
    <location>
        <begin position="174"/>
        <end position="195"/>
    </location>
</feature>
<dbReference type="EC" id="2.7.13.3" evidence="2"/>
<protein>
    <recommendedName>
        <fullName evidence="2">histidine kinase</fullName>
        <ecNumber evidence="2">2.7.13.3</ecNumber>
    </recommendedName>
</protein>
<dbReference type="AlphaFoldDB" id="A0A0H4VF64"/>
<dbReference type="OrthoDB" id="9801651at2"/>
<keyword evidence="5" id="KW-1133">Transmembrane helix</keyword>
<dbReference type="Pfam" id="PF00512">
    <property type="entry name" value="HisKA"/>
    <property type="match status" value="1"/>
</dbReference>
<dbReference type="Gene3D" id="1.10.287.130">
    <property type="match status" value="1"/>
</dbReference>
<name>A0A0H4VF64_9SPHN</name>
<dbReference type="RefSeq" id="WP_048885218.1">
    <property type="nucleotide sequence ID" value="NZ_CP011310.1"/>
</dbReference>
<dbReference type="GO" id="GO:0009927">
    <property type="term" value="F:histidine phosphotransfer kinase activity"/>
    <property type="evidence" value="ECO:0007669"/>
    <property type="project" value="TreeGrafter"/>
</dbReference>
<evidence type="ECO:0000256" key="2">
    <source>
        <dbReference type="ARBA" id="ARBA00012438"/>
    </source>
</evidence>
<feature type="domain" description="Histidine kinase" evidence="6">
    <location>
        <begin position="238"/>
        <end position="456"/>
    </location>
</feature>
<comment type="catalytic activity">
    <reaction evidence="1">
        <text>ATP + protein L-histidine = ADP + protein N-phospho-L-histidine.</text>
        <dbReference type="EC" id="2.7.13.3"/>
    </reaction>
</comment>
<dbReference type="EMBL" id="CP011310">
    <property type="protein sequence ID" value="AKQ41699.1"/>
    <property type="molecule type" value="Genomic_DNA"/>
</dbReference>